<evidence type="ECO:0000256" key="2">
    <source>
        <dbReference type="PROSITE-ProRule" id="PRU00110"/>
    </source>
</evidence>
<dbReference type="OrthoDB" id="8666344at2"/>
<evidence type="ECO:0000313" key="5">
    <source>
        <dbReference type="Proteomes" id="UP000285324"/>
    </source>
</evidence>
<comment type="caution">
    <text evidence="4">The sequence shown here is derived from an EMBL/GenBank/DDBJ whole genome shotgun (WGS) entry which is preliminary data.</text>
</comment>
<dbReference type="InterPro" id="IPR036641">
    <property type="entry name" value="HPT_dom_sf"/>
</dbReference>
<dbReference type="PROSITE" id="PS50894">
    <property type="entry name" value="HPT"/>
    <property type="match status" value="1"/>
</dbReference>
<keyword evidence="2" id="KW-0597">Phosphoprotein</keyword>
<dbReference type="Gene3D" id="1.20.120.160">
    <property type="entry name" value="HPT domain"/>
    <property type="match status" value="1"/>
</dbReference>
<dbReference type="GO" id="GO:0004672">
    <property type="term" value="F:protein kinase activity"/>
    <property type="evidence" value="ECO:0007669"/>
    <property type="project" value="UniProtKB-ARBA"/>
</dbReference>
<dbReference type="SUPFAM" id="SSF47226">
    <property type="entry name" value="Histidine-containing phosphotransfer domain, HPT domain"/>
    <property type="match status" value="1"/>
</dbReference>
<dbReference type="GO" id="GO:0000160">
    <property type="term" value="P:phosphorelay signal transduction system"/>
    <property type="evidence" value="ECO:0007669"/>
    <property type="project" value="UniProtKB-KW"/>
</dbReference>
<accession>A0A424WBX6</accession>
<reference evidence="4 5" key="1">
    <citation type="submission" date="2018-08" db="EMBL/GenBank/DDBJ databases">
        <title>Achromobacter xylosoxidans Genome sequencing and assembly.</title>
        <authorList>
            <person name="Wang R."/>
            <person name="Rensing C."/>
            <person name="Li Y."/>
        </authorList>
    </citation>
    <scope>NUCLEOTIDE SEQUENCE [LARGE SCALE GENOMIC DNA]</scope>
    <source>
        <strain evidence="4 5">GD003A</strain>
    </source>
</reference>
<dbReference type="InterPro" id="IPR008207">
    <property type="entry name" value="Sig_transdc_His_kin_Hpt_dom"/>
</dbReference>
<evidence type="ECO:0000313" key="4">
    <source>
        <dbReference type="EMBL" id="RPJ90792.1"/>
    </source>
</evidence>
<feature type="domain" description="HPt" evidence="3">
    <location>
        <begin position="20"/>
        <end position="113"/>
    </location>
</feature>
<organism evidence="4 5">
    <name type="scientific">Alcaligenes xylosoxydans xylosoxydans</name>
    <name type="common">Achromobacter xylosoxidans</name>
    <dbReference type="NCBI Taxonomy" id="85698"/>
    <lineage>
        <taxon>Bacteria</taxon>
        <taxon>Pseudomonadati</taxon>
        <taxon>Pseudomonadota</taxon>
        <taxon>Betaproteobacteria</taxon>
        <taxon>Burkholderiales</taxon>
        <taxon>Alcaligenaceae</taxon>
        <taxon>Achromobacter</taxon>
    </lineage>
</organism>
<feature type="modified residue" description="Phosphohistidine" evidence="2">
    <location>
        <position position="59"/>
    </location>
</feature>
<name>A0A424WBX6_ALCXX</name>
<dbReference type="Proteomes" id="UP000285324">
    <property type="component" value="Unassembled WGS sequence"/>
</dbReference>
<evidence type="ECO:0000259" key="3">
    <source>
        <dbReference type="PROSITE" id="PS50894"/>
    </source>
</evidence>
<evidence type="ECO:0000256" key="1">
    <source>
        <dbReference type="ARBA" id="ARBA00023012"/>
    </source>
</evidence>
<dbReference type="RefSeq" id="WP_059378760.1">
    <property type="nucleotide sequence ID" value="NZ_CP061008.1"/>
</dbReference>
<sequence>MHKPLPHTSAFPAAGTLAVYAALAPNHRQLIKDTMTQDLDALEQAAEKPDAVATAQMLHRIQGALLALQMRAPASHFEALEEELAAGLSACAAARIHDQAAVVRDLMDRLHAWQPAPVQSAGNTRPS</sequence>
<gene>
    <name evidence="4" type="ORF">DY367_15685</name>
</gene>
<keyword evidence="1" id="KW-0902">Two-component regulatory system</keyword>
<protein>
    <recommendedName>
        <fullName evidence="3">HPt domain-containing protein</fullName>
    </recommendedName>
</protein>
<dbReference type="AlphaFoldDB" id="A0A424WBX6"/>
<dbReference type="EMBL" id="QVXO01000022">
    <property type="protein sequence ID" value="RPJ90792.1"/>
    <property type="molecule type" value="Genomic_DNA"/>
</dbReference>
<proteinExistence type="predicted"/>